<sequence length="49" mass="5850">MKLYLHQCNSKQFARLLHIWEGPFGAYNRRICGFISMFKVSSRQSTREL</sequence>
<accession>A0A7J9ND64</accession>
<dbReference type="AlphaFoldDB" id="A0A7J9ND64"/>
<dbReference type="EMBL" id="JABFAF010278687">
    <property type="protein sequence ID" value="MBA0881077.1"/>
    <property type="molecule type" value="Genomic_DNA"/>
</dbReference>
<name>A0A7J9ND64_GOSSC</name>
<dbReference type="Proteomes" id="UP000593576">
    <property type="component" value="Unassembled WGS sequence"/>
</dbReference>
<evidence type="ECO:0000313" key="2">
    <source>
        <dbReference type="Proteomes" id="UP000593576"/>
    </source>
</evidence>
<evidence type="ECO:0000313" key="1">
    <source>
        <dbReference type="EMBL" id="MBA0881077.1"/>
    </source>
</evidence>
<gene>
    <name evidence="1" type="ORF">Goshw_018750</name>
</gene>
<dbReference type="OrthoDB" id="989156at2759"/>
<comment type="caution">
    <text evidence="1">The sequence shown here is derived from an EMBL/GenBank/DDBJ whole genome shotgun (WGS) entry which is preliminary data.</text>
</comment>
<organism evidence="1 2">
    <name type="scientific">Gossypium schwendimanii</name>
    <name type="common">Cotton</name>
    <dbReference type="NCBI Taxonomy" id="34291"/>
    <lineage>
        <taxon>Eukaryota</taxon>
        <taxon>Viridiplantae</taxon>
        <taxon>Streptophyta</taxon>
        <taxon>Embryophyta</taxon>
        <taxon>Tracheophyta</taxon>
        <taxon>Spermatophyta</taxon>
        <taxon>Magnoliopsida</taxon>
        <taxon>eudicotyledons</taxon>
        <taxon>Gunneridae</taxon>
        <taxon>Pentapetalae</taxon>
        <taxon>rosids</taxon>
        <taxon>malvids</taxon>
        <taxon>Malvales</taxon>
        <taxon>Malvaceae</taxon>
        <taxon>Malvoideae</taxon>
        <taxon>Gossypium</taxon>
    </lineage>
</organism>
<protein>
    <submittedName>
        <fullName evidence="1">Uncharacterized protein</fullName>
    </submittedName>
</protein>
<keyword evidence="2" id="KW-1185">Reference proteome</keyword>
<reference evidence="1 2" key="1">
    <citation type="journal article" date="2019" name="Genome Biol. Evol.">
        <title>Insights into the evolution of the New World diploid cottons (Gossypium, subgenus Houzingenia) based on genome sequencing.</title>
        <authorList>
            <person name="Grover C.E."/>
            <person name="Arick M.A. 2nd"/>
            <person name="Thrash A."/>
            <person name="Conover J.L."/>
            <person name="Sanders W.S."/>
            <person name="Peterson D.G."/>
            <person name="Frelichowski J.E."/>
            <person name="Scheffler J.A."/>
            <person name="Scheffler B.E."/>
            <person name="Wendel J.F."/>
        </authorList>
    </citation>
    <scope>NUCLEOTIDE SEQUENCE [LARGE SCALE GENOMIC DNA]</scope>
    <source>
        <strain evidence="1">1</strain>
        <tissue evidence="1">Leaf</tissue>
    </source>
</reference>
<proteinExistence type="predicted"/>